<sequence length="286" mass="31610">MTKSIAVSEGRNETAAPFLSVYRRSIENPLTCGIITPSLCLVVNGAKRLHMGTDIFDYTPGDFLVSMIDIPVSGQVASATEASPYIGLNIDFTIDEIVSIAIESKSGLQTDRKPLVVGAFVGKSDIAILKIFIRLLKLNSRPKQAAFLSTLYKQELIYELLSGEYGHLFFKYIMIDQQANGIGNAIVWIKENLSTSFTIESLAKANGMSVSALQHGFKTVTTMGPLKYQKQLRLQEARRLMLNNSFDATTAALKVGYESPSQFSREYRRLFGLPPLQDIKALRNNA</sequence>
<evidence type="ECO:0000313" key="5">
    <source>
        <dbReference type="Proteomes" id="UP000611629"/>
    </source>
</evidence>
<evidence type="ECO:0000259" key="3">
    <source>
        <dbReference type="PROSITE" id="PS01124"/>
    </source>
</evidence>
<protein>
    <submittedName>
        <fullName evidence="4">AraC family transcriptional regulator</fullName>
    </submittedName>
</protein>
<dbReference type="Pfam" id="PF12833">
    <property type="entry name" value="HTH_18"/>
    <property type="match status" value="1"/>
</dbReference>
<dbReference type="EMBL" id="JACBNQ010000004">
    <property type="protein sequence ID" value="NYB73785.1"/>
    <property type="molecule type" value="Genomic_DNA"/>
</dbReference>
<dbReference type="InterPro" id="IPR018060">
    <property type="entry name" value="HTH_AraC"/>
</dbReference>
<proteinExistence type="predicted"/>
<name>A0A974BIE7_SEDHY</name>
<gene>
    <name evidence="4" type="ORF">HZF24_06475</name>
</gene>
<dbReference type="Proteomes" id="UP000611629">
    <property type="component" value="Unassembled WGS sequence"/>
</dbReference>
<keyword evidence="1" id="KW-0805">Transcription regulation</keyword>
<dbReference type="PROSITE" id="PS01124">
    <property type="entry name" value="HTH_ARAC_FAMILY_2"/>
    <property type="match status" value="1"/>
</dbReference>
<keyword evidence="5" id="KW-1185">Reference proteome</keyword>
<feature type="domain" description="HTH araC/xylS-type" evidence="3">
    <location>
        <begin position="183"/>
        <end position="281"/>
    </location>
</feature>
<dbReference type="PANTHER" id="PTHR43436:SF1">
    <property type="entry name" value="TRANSCRIPTIONAL REGULATORY PROTEIN"/>
    <property type="match status" value="1"/>
</dbReference>
<evidence type="ECO:0000313" key="4">
    <source>
        <dbReference type="EMBL" id="NYB73785.1"/>
    </source>
</evidence>
<organism evidence="4 5">
    <name type="scientific">Sedimentibacter hydroxybenzoicus DSM 7310</name>
    <dbReference type="NCBI Taxonomy" id="1123245"/>
    <lineage>
        <taxon>Bacteria</taxon>
        <taxon>Bacillati</taxon>
        <taxon>Bacillota</taxon>
        <taxon>Tissierellia</taxon>
        <taxon>Sedimentibacter</taxon>
    </lineage>
</organism>
<reference evidence="4" key="1">
    <citation type="submission" date="2020-07" db="EMBL/GenBank/DDBJ databases">
        <title>Genomic analysis of a strain of Sedimentibacter Hydroxybenzoicus DSM7310.</title>
        <authorList>
            <person name="Ma S."/>
        </authorList>
    </citation>
    <scope>NUCLEOTIDE SEQUENCE</scope>
    <source>
        <strain evidence="4">DSM 7310</strain>
    </source>
</reference>
<evidence type="ECO:0000256" key="1">
    <source>
        <dbReference type="ARBA" id="ARBA00023015"/>
    </source>
</evidence>
<dbReference type="InterPro" id="IPR009057">
    <property type="entry name" value="Homeodomain-like_sf"/>
</dbReference>
<evidence type="ECO:0000256" key="2">
    <source>
        <dbReference type="ARBA" id="ARBA00023163"/>
    </source>
</evidence>
<comment type="caution">
    <text evidence="4">The sequence shown here is derived from an EMBL/GenBank/DDBJ whole genome shotgun (WGS) entry which is preliminary data.</text>
</comment>
<dbReference type="Pfam" id="PF06719">
    <property type="entry name" value="AraC_N"/>
    <property type="match status" value="1"/>
</dbReference>
<dbReference type="AlphaFoldDB" id="A0A974BIE7"/>
<dbReference type="InterPro" id="IPR009594">
    <property type="entry name" value="Tscrpt_reg_HTH_AraC_N"/>
</dbReference>
<dbReference type="PANTHER" id="PTHR43436">
    <property type="entry name" value="ARAC-FAMILY TRANSCRIPTIONAL REGULATOR"/>
    <property type="match status" value="1"/>
</dbReference>
<dbReference type="SUPFAM" id="SSF46689">
    <property type="entry name" value="Homeodomain-like"/>
    <property type="match status" value="2"/>
</dbReference>
<dbReference type="SMART" id="SM00342">
    <property type="entry name" value="HTH_ARAC"/>
    <property type="match status" value="1"/>
</dbReference>
<dbReference type="Gene3D" id="1.10.10.60">
    <property type="entry name" value="Homeodomain-like"/>
    <property type="match status" value="1"/>
</dbReference>
<dbReference type="GO" id="GO:0003700">
    <property type="term" value="F:DNA-binding transcription factor activity"/>
    <property type="evidence" value="ECO:0007669"/>
    <property type="project" value="InterPro"/>
</dbReference>
<keyword evidence="2" id="KW-0804">Transcription</keyword>
<accession>A0A974BIE7</accession>
<dbReference type="GO" id="GO:0043565">
    <property type="term" value="F:sequence-specific DNA binding"/>
    <property type="evidence" value="ECO:0007669"/>
    <property type="project" value="InterPro"/>
</dbReference>